<dbReference type="InterPro" id="IPR012338">
    <property type="entry name" value="Beta-lactam/transpept-like"/>
</dbReference>
<dbReference type="Gene3D" id="3.40.710.10">
    <property type="entry name" value="DD-peptidase/beta-lactamase superfamily"/>
    <property type="match status" value="1"/>
</dbReference>
<organism evidence="4 5">
    <name type="scientific">Polyplosphaeria fusca</name>
    <dbReference type="NCBI Taxonomy" id="682080"/>
    <lineage>
        <taxon>Eukaryota</taxon>
        <taxon>Fungi</taxon>
        <taxon>Dikarya</taxon>
        <taxon>Ascomycota</taxon>
        <taxon>Pezizomycotina</taxon>
        <taxon>Dothideomycetes</taxon>
        <taxon>Pleosporomycetidae</taxon>
        <taxon>Pleosporales</taxon>
        <taxon>Tetraplosphaeriaceae</taxon>
        <taxon>Polyplosphaeria</taxon>
    </lineage>
</organism>
<gene>
    <name evidence="4" type="ORF">EJ04DRAFT_552171</name>
</gene>
<dbReference type="Pfam" id="PF26335">
    <property type="entry name" value="ARB_00930_C"/>
    <property type="match status" value="1"/>
</dbReference>
<proteinExistence type="predicted"/>
<feature type="chain" id="PRO_5040443376" evidence="1">
    <location>
        <begin position="21"/>
        <end position="560"/>
    </location>
</feature>
<keyword evidence="5" id="KW-1185">Reference proteome</keyword>
<dbReference type="PANTHER" id="PTHR22935">
    <property type="entry name" value="PENICILLIN-BINDING PROTEIN"/>
    <property type="match status" value="1"/>
</dbReference>
<keyword evidence="1" id="KW-0732">Signal</keyword>
<protein>
    <submittedName>
        <fullName evidence="4">Beta-lactamase/transpeptidase-like protein</fullName>
    </submittedName>
</protein>
<sequence length="560" mass="60073">MPSILTWASLLIPLLSHTQAQVHPSDDCPILGPSFPSDFDISQSKSIQQAIETFPSLIDALFEAGALNSSSSSFHIDVFSTRTNASIYSYSHSGEVLKDTLTAGTLDDGTIFRIGSVSKLFTVYALLNIAGIDIFDHPVTEYLPELKGNAAGNRIKWEEVTVGALAEQQGGSGGFPLEDALCTLTGNCANEAFLQRMRDVKRPVVPVFQTAMYSDAGFGVLGRVIERLTNQSYADALQTHLAVPLGLKSVSTFEPPADGLNALAIPGGDLVSSWGTDNQITASSGGIYANTHDLRELGLSILQNRLLCADVTREWMKPRSHTSSLTMSVGAPWEIYRLTIPTSAKSNRTRVSDLYTKMGGQVAYAGIFALSPDHDLGYSVLVAGENATQDRIPLRDVVGTAFIPAAEAAAFENAASNYGGVFADPNNESSNLTLTVDDDKPGLGLPALFVDGVDWRANITQPAFDVSGDLFSYRLYPSGTEYVSPATGALVKLFNAVWGIAKPMPRTLVDGGEGGLFEDACMSWTETGFYTTSDFELEVVGGRLERVRMMDSNVTMARVG</sequence>
<evidence type="ECO:0000313" key="5">
    <source>
        <dbReference type="Proteomes" id="UP000799444"/>
    </source>
</evidence>
<dbReference type="InterPro" id="IPR001466">
    <property type="entry name" value="Beta-lactam-related"/>
</dbReference>
<dbReference type="AlphaFoldDB" id="A0A9P4QYE1"/>
<reference evidence="4" key="1">
    <citation type="journal article" date="2020" name="Stud. Mycol.">
        <title>101 Dothideomycetes genomes: a test case for predicting lifestyles and emergence of pathogens.</title>
        <authorList>
            <person name="Haridas S."/>
            <person name="Albert R."/>
            <person name="Binder M."/>
            <person name="Bloem J."/>
            <person name="Labutti K."/>
            <person name="Salamov A."/>
            <person name="Andreopoulos B."/>
            <person name="Baker S."/>
            <person name="Barry K."/>
            <person name="Bills G."/>
            <person name="Bluhm B."/>
            <person name="Cannon C."/>
            <person name="Castanera R."/>
            <person name="Culley D."/>
            <person name="Daum C."/>
            <person name="Ezra D."/>
            <person name="Gonzalez J."/>
            <person name="Henrissat B."/>
            <person name="Kuo A."/>
            <person name="Liang C."/>
            <person name="Lipzen A."/>
            <person name="Lutzoni F."/>
            <person name="Magnuson J."/>
            <person name="Mondo S."/>
            <person name="Nolan M."/>
            <person name="Ohm R."/>
            <person name="Pangilinan J."/>
            <person name="Park H.-J."/>
            <person name="Ramirez L."/>
            <person name="Alfaro M."/>
            <person name="Sun H."/>
            <person name="Tritt A."/>
            <person name="Yoshinaga Y."/>
            <person name="Zwiers L.-H."/>
            <person name="Turgeon B."/>
            <person name="Goodwin S."/>
            <person name="Spatafora J."/>
            <person name="Crous P."/>
            <person name="Grigoriev I."/>
        </authorList>
    </citation>
    <scope>NUCLEOTIDE SEQUENCE</scope>
    <source>
        <strain evidence="4">CBS 125425</strain>
    </source>
</reference>
<dbReference type="InterPro" id="IPR051478">
    <property type="entry name" value="Beta-lactamase-like_AB/R"/>
</dbReference>
<evidence type="ECO:0000313" key="4">
    <source>
        <dbReference type="EMBL" id="KAF2735114.1"/>
    </source>
</evidence>
<feature type="domain" description="Beta-lactamase-like ARB-00930-like C-terminal" evidence="3">
    <location>
        <begin position="412"/>
        <end position="559"/>
    </location>
</feature>
<evidence type="ECO:0000256" key="1">
    <source>
        <dbReference type="SAM" id="SignalP"/>
    </source>
</evidence>
<dbReference type="SUPFAM" id="SSF56601">
    <property type="entry name" value="beta-lactamase/transpeptidase-like"/>
    <property type="match status" value="1"/>
</dbReference>
<feature type="domain" description="Beta-lactamase-related" evidence="2">
    <location>
        <begin position="103"/>
        <end position="393"/>
    </location>
</feature>
<dbReference type="OrthoDB" id="10250282at2759"/>
<feature type="signal peptide" evidence="1">
    <location>
        <begin position="1"/>
        <end position="20"/>
    </location>
</feature>
<evidence type="ECO:0000259" key="2">
    <source>
        <dbReference type="Pfam" id="PF00144"/>
    </source>
</evidence>
<dbReference type="Proteomes" id="UP000799444">
    <property type="component" value="Unassembled WGS sequence"/>
</dbReference>
<comment type="caution">
    <text evidence="4">The sequence shown here is derived from an EMBL/GenBank/DDBJ whole genome shotgun (WGS) entry which is preliminary data.</text>
</comment>
<dbReference type="EMBL" id="ML996139">
    <property type="protein sequence ID" value="KAF2735114.1"/>
    <property type="molecule type" value="Genomic_DNA"/>
</dbReference>
<evidence type="ECO:0000259" key="3">
    <source>
        <dbReference type="Pfam" id="PF26335"/>
    </source>
</evidence>
<dbReference type="PANTHER" id="PTHR22935:SF97">
    <property type="entry name" value="BETA-LACTAMASE-RELATED DOMAIN-CONTAINING PROTEIN"/>
    <property type="match status" value="1"/>
</dbReference>
<dbReference type="InterPro" id="IPR058664">
    <property type="entry name" value="ARB_00930-like_C"/>
</dbReference>
<name>A0A9P4QYE1_9PLEO</name>
<accession>A0A9P4QYE1</accession>
<dbReference type="Pfam" id="PF00144">
    <property type="entry name" value="Beta-lactamase"/>
    <property type="match status" value="1"/>
</dbReference>